<sequence>MLDELAKNSKVDSNDADTDVKAPCNGAGNVVSIEKFRK</sequence>
<gene>
    <name evidence="2" type="ordered locus">TERTU_2396</name>
</gene>
<dbReference type="AlphaFoldDB" id="C5BKD2"/>
<feature type="compositionally biased region" description="Basic and acidic residues" evidence="1">
    <location>
        <begin position="1"/>
        <end position="13"/>
    </location>
</feature>
<evidence type="ECO:0000313" key="2">
    <source>
        <dbReference type="EMBL" id="ACR13355.1"/>
    </source>
</evidence>
<proteinExistence type="predicted"/>
<dbReference type="Proteomes" id="UP000009080">
    <property type="component" value="Chromosome"/>
</dbReference>
<dbReference type="KEGG" id="ttu:TERTU_2396"/>
<accession>C5BKD2</accession>
<feature type="region of interest" description="Disordered" evidence="1">
    <location>
        <begin position="1"/>
        <end position="26"/>
    </location>
</feature>
<reference evidence="2 3" key="1">
    <citation type="journal article" date="2009" name="PLoS ONE">
        <title>The complete genome of Teredinibacter turnerae T7901: an intracellular endosymbiont of marine wood-boring bivalves (shipworms).</title>
        <authorList>
            <person name="Yang J.C."/>
            <person name="Madupu R."/>
            <person name="Durkin A.S."/>
            <person name="Ekborg N.A."/>
            <person name="Pedamallu C.S."/>
            <person name="Hostetler J.B."/>
            <person name="Radune D."/>
            <person name="Toms B.S."/>
            <person name="Henrissat B."/>
            <person name="Coutinho P.M."/>
            <person name="Schwarz S."/>
            <person name="Field L."/>
            <person name="Trindade-Silva A.E."/>
            <person name="Soares C.A.G."/>
            <person name="Elshahawi S."/>
            <person name="Hanora A."/>
            <person name="Schmidt E.W."/>
            <person name="Haygood M.G."/>
            <person name="Posfai J."/>
            <person name="Benner J."/>
            <person name="Madinger C."/>
            <person name="Nove J."/>
            <person name="Anton B."/>
            <person name="Chaudhary K."/>
            <person name="Foster J."/>
            <person name="Holman A."/>
            <person name="Kumar S."/>
            <person name="Lessard P.A."/>
            <person name="Luyten Y.A."/>
            <person name="Slatko B."/>
            <person name="Wood N."/>
            <person name="Wu B."/>
            <person name="Teplitski M."/>
            <person name="Mougous J.D."/>
            <person name="Ward N."/>
            <person name="Eisen J.A."/>
            <person name="Badger J.H."/>
            <person name="Distel D.L."/>
        </authorList>
    </citation>
    <scope>NUCLEOTIDE SEQUENCE [LARGE SCALE GENOMIC DNA]</scope>
    <source>
        <strain evidence="3">ATCC 39867 / T7901</strain>
    </source>
</reference>
<dbReference type="EMBL" id="CP001614">
    <property type="protein sequence ID" value="ACR13355.1"/>
    <property type="molecule type" value="Genomic_DNA"/>
</dbReference>
<dbReference type="HOGENOM" id="CLU_3334109_0_0_6"/>
<organism evidence="2 3">
    <name type="scientific">Teredinibacter turnerae (strain ATCC 39867 / T7901)</name>
    <dbReference type="NCBI Taxonomy" id="377629"/>
    <lineage>
        <taxon>Bacteria</taxon>
        <taxon>Pseudomonadati</taxon>
        <taxon>Pseudomonadota</taxon>
        <taxon>Gammaproteobacteria</taxon>
        <taxon>Cellvibrionales</taxon>
        <taxon>Cellvibrionaceae</taxon>
        <taxon>Teredinibacter</taxon>
    </lineage>
</organism>
<name>C5BKD2_TERTT</name>
<evidence type="ECO:0000313" key="3">
    <source>
        <dbReference type="Proteomes" id="UP000009080"/>
    </source>
</evidence>
<protein>
    <submittedName>
        <fullName evidence="2">Uncharacterized protein</fullName>
    </submittedName>
</protein>
<keyword evidence="3" id="KW-1185">Reference proteome</keyword>
<evidence type="ECO:0000256" key="1">
    <source>
        <dbReference type="SAM" id="MobiDB-lite"/>
    </source>
</evidence>